<dbReference type="AlphaFoldDB" id="T1J0P9"/>
<sequence>MDSMIPRGRGRGRKIVGEGVGRSNIEAPSSVNDVIDKIDILLLDGGDNVEVENVYKISEAVIKSQEDMEFVVAAICNSCFSNEAFINIGCKVCCSLWPIKTDYAKFRSSLLIFLENEYKNREKTYKSSPDRFLNVVKFFAQLSVDLRPICTFSSDILLKVQLDYLLMLLESDNEVHTSLMEKLLRQHGPALKLQNATFFDNLLLKLRQKIVDEATGTTRRVTLLLLFEMCILDFKGLSDNIKLFYQQKLIQ</sequence>
<dbReference type="InterPro" id="IPR016024">
    <property type="entry name" value="ARM-type_fold"/>
</dbReference>
<protein>
    <recommendedName>
        <fullName evidence="3">MIF4G domain-containing protein</fullName>
    </recommendedName>
</protein>
<evidence type="ECO:0000313" key="2">
    <source>
        <dbReference type="Proteomes" id="UP000014500"/>
    </source>
</evidence>
<keyword evidence="2" id="KW-1185">Reference proteome</keyword>
<dbReference type="HOGENOM" id="CLU_1108301_0_0_1"/>
<organism evidence="1 2">
    <name type="scientific">Strigamia maritima</name>
    <name type="common">European centipede</name>
    <name type="synonym">Geophilus maritimus</name>
    <dbReference type="NCBI Taxonomy" id="126957"/>
    <lineage>
        <taxon>Eukaryota</taxon>
        <taxon>Metazoa</taxon>
        <taxon>Ecdysozoa</taxon>
        <taxon>Arthropoda</taxon>
        <taxon>Myriapoda</taxon>
        <taxon>Chilopoda</taxon>
        <taxon>Pleurostigmophora</taxon>
        <taxon>Geophilomorpha</taxon>
        <taxon>Linotaeniidae</taxon>
        <taxon>Strigamia</taxon>
    </lineage>
</organism>
<dbReference type="EnsemblMetazoa" id="SMAR007105-RA">
    <property type="protein sequence ID" value="SMAR007105-PA"/>
    <property type="gene ID" value="SMAR007105"/>
</dbReference>
<reference evidence="2" key="1">
    <citation type="submission" date="2011-05" db="EMBL/GenBank/DDBJ databases">
        <authorList>
            <person name="Richards S.R."/>
            <person name="Qu J."/>
            <person name="Jiang H."/>
            <person name="Jhangiani S.N."/>
            <person name="Agravi P."/>
            <person name="Goodspeed R."/>
            <person name="Gross S."/>
            <person name="Mandapat C."/>
            <person name="Jackson L."/>
            <person name="Mathew T."/>
            <person name="Pu L."/>
            <person name="Thornton R."/>
            <person name="Saada N."/>
            <person name="Wilczek-Boney K.B."/>
            <person name="Lee S."/>
            <person name="Kovar C."/>
            <person name="Wu Y."/>
            <person name="Scherer S.E."/>
            <person name="Worley K.C."/>
            <person name="Muzny D.M."/>
            <person name="Gibbs R."/>
        </authorList>
    </citation>
    <scope>NUCLEOTIDE SEQUENCE</scope>
    <source>
        <strain evidence="2">Brora</strain>
    </source>
</reference>
<evidence type="ECO:0008006" key="3">
    <source>
        <dbReference type="Google" id="ProtNLM"/>
    </source>
</evidence>
<accession>T1J0P9</accession>
<dbReference type="Proteomes" id="UP000014500">
    <property type="component" value="Unassembled WGS sequence"/>
</dbReference>
<dbReference type="Gene3D" id="1.25.40.180">
    <property type="match status" value="1"/>
</dbReference>
<dbReference type="STRING" id="126957.T1J0P9"/>
<dbReference type="EMBL" id="JH431739">
    <property type="status" value="NOT_ANNOTATED_CDS"/>
    <property type="molecule type" value="Genomic_DNA"/>
</dbReference>
<name>T1J0P9_STRMM</name>
<evidence type="ECO:0000313" key="1">
    <source>
        <dbReference type="EnsemblMetazoa" id="SMAR007105-PA"/>
    </source>
</evidence>
<dbReference type="SUPFAM" id="SSF48371">
    <property type="entry name" value="ARM repeat"/>
    <property type="match status" value="1"/>
</dbReference>
<reference evidence="1" key="2">
    <citation type="submission" date="2015-02" db="UniProtKB">
        <authorList>
            <consortium name="EnsemblMetazoa"/>
        </authorList>
    </citation>
    <scope>IDENTIFICATION</scope>
</reference>
<proteinExistence type="predicted"/>